<dbReference type="Proteomes" id="UP000031675">
    <property type="component" value="Unassembled WGS sequence"/>
</dbReference>
<evidence type="ECO:0000259" key="1">
    <source>
        <dbReference type="Pfam" id="PF20613"/>
    </source>
</evidence>
<evidence type="ECO:0000313" key="2">
    <source>
        <dbReference type="EMBL" id="KIH99223.1"/>
    </source>
</evidence>
<dbReference type="InterPro" id="IPR046748">
    <property type="entry name" value="HipA_2"/>
</dbReference>
<dbReference type="Pfam" id="PF20613">
    <property type="entry name" value="HipA_2"/>
    <property type="match status" value="1"/>
</dbReference>
<gene>
    <name evidence="2" type="ORF">LP52_08880</name>
</gene>
<keyword evidence="3" id="KW-1185">Reference proteome</keyword>
<accession>A0A0C2G7D7</accession>
<keyword evidence="2" id="KW-0808">Transferase</keyword>
<name>A0A0C2G7D7_9ACTN</name>
<organism evidence="2 3">
    <name type="scientific">Streptomonospora alba</name>
    <dbReference type="NCBI Taxonomy" id="183763"/>
    <lineage>
        <taxon>Bacteria</taxon>
        <taxon>Bacillati</taxon>
        <taxon>Actinomycetota</taxon>
        <taxon>Actinomycetes</taxon>
        <taxon>Streptosporangiales</taxon>
        <taxon>Nocardiopsidaceae</taxon>
        <taxon>Streptomonospora</taxon>
    </lineage>
</organism>
<dbReference type="EMBL" id="JROO01000014">
    <property type="protein sequence ID" value="KIH99223.1"/>
    <property type="molecule type" value="Genomic_DNA"/>
</dbReference>
<feature type="domain" description="HipA-like kinase" evidence="1">
    <location>
        <begin position="23"/>
        <end position="248"/>
    </location>
</feature>
<dbReference type="OrthoDB" id="9786330at2"/>
<dbReference type="AlphaFoldDB" id="A0A0C2G7D7"/>
<evidence type="ECO:0000313" key="3">
    <source>
        <dbReference type="Proteomes" id="UP000031675"/>
    </source>
</evidence>
<proteinExistence type="predicted"/>
<dbReference type="GO" id="GO:0008483">
    <property type="term" value="F:transaminase activity"/>
    <property type="evidence" value="ECO:0007669"/>
    <property type="project" value="UniProtKB-KW"/>
</dbReference>
<protein>
    <submittedName>
        <fullName evidence="2">Aminotransferase class I and II</fullName>
    </submittedName>
</protein>
<keyword evidence="2" id="KW-0032">Aminotransferase</keyword>
<sequence length="259" mass="27737">MGRSYAVGVLEEIAATRYVLPLREGGSLPGLVEADDCGMYVVKFVGAGQGRKTLVAEVIAGELARALGLPVPVLTLVRVDAVIGRSEPDAEVQELLKASGGLNLGIDFLPGALGLDPLVFEVDPVFAGRVLWFDALIGNVDRTWRNPNMLVWHRNPYLIDHGASLIFHHNWGSAKRAASRAYDAGDHVMVPVGPDVAAADAALAPLVTEGLVREVVGAVPDDWLEDEPGFASAEEVREAYAAHLLARVGDRVWLPEVPR</sequence>
<comment type="caution">
    <text evidence="2">The sequence shown here is derived from an EMBL/GenBank/DDBJ whole genome shotgun (WGS) entry which is preliminary data.</text>
</comment>
<dbReference type="STRING" id="183763.LP52_08880"/>
<reference evidence="3" key="1">
    <citation type="journal article" date="2015" name="Chem. Biol.">
        <title>Structure, bioactivity, and resistance mechanism of streptomonomicin, an unusual lasso Peptide from an understudied halophilic actinomycete.</title>
        <authorList>
            <person name="Metelev M."/>
            <person name="Tietz J.I."/>
            <person name="Melby J.O."/>
            <person name="Blair P.M."/>
            <person name="Zhu L."/>
            <person name="Livnat I."/>
            <person name="Severinov K."/>
            <person name="Mitchell D.A."/>
        </authorList>
    </citation>
    <scope>NUCLEOTIDE SEQUENCE [LARGE SCALE GENOMIC DNA]</scope>
    <source>
        <strain evidence="3">YIM 90003</strain>
    </source>
</reference>